<evidence type="ECO:0000256" key="6">
    <source>
        <dbReference type="ARBA" id="ARBA00023136"/>
    </source>
</evidence>
<dbReference type="NCBIfam" id="NF038066">
    <property type="entry name" value="MptB"/>
    <property type="match status" value="1"/>
</dbReference>
<feature type="transmembrane region" description="Helical" evidence="8">
    <location>
        <begin position="387"/>
        <end position="405"/>
    </location>
</feature>
<evidence type="ECO:0000256" key="8">
    <source>
        <dbReference type="SAM" id="Phobius"/>
    </source>
</evidence>
<feature type="transmembrane region" description="Helical" evidence="8">
    <location>
        <begin position="476"/>
        <end position="492"/>
    </location>
</feature>
<feature type="transmembrane region" description="Helical" evidence="8">
    <location>
        <begin position="318"/>
        <end position="337"/>
    </location>
</feature>
<dbReference type="EMBL" id="CP154795">
    <property type="protein sequence ID" value="XAN08890.1"/>
    <property type="molecule type" value="Genomic_DNA"/>
</dbReference>
<comment type="subcellular location">
    <subcellularLocation>
        <location evidence="1">Membrane</location>
        <topology evidence="1">Multi-pass membrane protein</topology>
    </subcellularLocation>
</comment>
<name>A0ABZ3FW25_9ACTN</name>
<keyword evidence="5 8" id="KW-1133">Transmembrane helix</keyword>
<dbReference type="InterPro" id="IPR049829">
    <property type="entry name" value="MptA/B-like"/>
</dbReference>
<keyword evidence="2 9" id="KW-0328">Glycosyltransferase</keyword>
<evidence type="ECO:0000256" key="7">
    <source>
        <dbReference type="ARBA" id="ARBA00043987"/>
    </source>
</evidence>
<dbReference type="Proteomes" id="UP001442841">
    <property type="component" value="Chromosome"/>
</dbReference>
<evidence type="ECO:0000256" key="2">
    <source>
        <dbReference type="ARBA" id="ARBA00022676"/>
    </source>
</evidence>
<feature type="transmembrane region" description="Helical" evidence="8">
    <location>
        <begin position="240"/>
        <end position="263"/>
    </location>
</feature>
<evidence type="ECO:0000256" key="4">
    <source>
        <dbReference type="ARBA" id="ARBA00022692"/>
    </source>
</evidence>
<feature type="transmembrane region" description="Helical" evidence="8">
    <location>
        <begin position="417"/>
        <end position="443"/>
    </location>
</feature>
<feature type="transmembrane region" description="Helical" evidence="8">
    <location>
        <begin position="269"/>
        <end position="298"/>
    </location>
</feature>
<keyword evidence="10" id="KW-1185">Reference proteome</keyword>
<organism evidence="9 10">
    <name type="scientific">Ammonicoccus fulvus</name>
    <dbReference type="NCBI Taxonomy" id="3138240"/>
    <lineage>
        <taxon>Bacteria</taxon>
        <taxon>Bacillati</taxon>
        <taxon>Actinomycetota</taxon>
        <taxon>Actinomycetes</taxon>
        <taxon>Propionibacteriales</taxon>
        <taxon>Propionibacteriaceae</taxon>
        <taxon>Ammonicoccus</taxon>
    </lineage>
</organism>
<sequence>MIRLRAWLLRCADWFDEWQAKATASLVEAYRIKWVRRGMLGSLLMAIGGLSPAFLPENSPWWKVFGAFREWTWLGPTVGTIAALGGVLLVMDAWFHLRPRPPAPVVDFRAVLALWSLPMLLAPPIFSHDSYAYAAEGFMVHEGLNPYDMGAGMLQNRWGEQVVEEWRFTRAPYGPLSLQLSHLVVDVFGHSPYWSSAVGMRLLAILGIVATAYAVPVLARRVNVDPRKAMWFGLVNPLAIAHLIGGAHNDAIMIGFIALGLVAASNRRFLLGCVLVAAAAAVKIPAILAIVPVAMLGWRVGRRRPSWFGQLWQAGWRVFLATVVMVAALTFITLACLPDGQGWGWLKAIEVPGRVSTIAPATMIGDLAQLVLNGLGYHREAQSVLDLARLIAMVIMVIVILVMLVRMAPRRPMRFLVYAWMAVILGSPALHPWYLTWPAVFFAFSRPSPLIVRISSWASIGLLTYSSVSFSWRNELTGVGIAAAAVVIWMVLTHDRRHFRNLGVPEGKLGDARGQTETVAEPENAR</sequence>
<feature type="transmembrane region" description="Helical" evidence="8">
    <location>
        <begin position="75"/>
        <end position="94"/>
    </location>
</feature>
<dbReference type="RefSeq" id="WP_425310321.1">
    <property type="nucleotide sequence ID" value="NZ_CP154795.1"/>
</dbReference>
<gene>
    <name evidence="9" type="primary">mptB</name>
    <name evidence="9" type="ORF">AADG42_16775</name>
</gene>
<keyword evidence="3" id="KW-0808">Transferase</keyword>
<dbReference type="Pfam" id="PF26314">
    <property type="entry name" value="MptA_B_family"/>
    <property type="match status" value="1"/>
</dbReference>
<proteinExistence type="inferred from homology"/>
<feature type="transmembrane region" description="Helical" evidence="8">
    <location>
        <begin position="106"/>
        <end position="126"/>
    </location>
</feature>
<evidence type="ECO:0000313" key="10">
    <source>
        <dbReference type="Proteomes" id="UP001442841"/>
    </source>
</evidence>
<evidence type="ECO:0000256" key="5">
    <source>
        <dbReference type="ARBA" id="ARBA00022989"/>
    </source>
</evidence>
<accession>A0ABZ3FW25</accession>
<keyword evidence="4 8" id="KW-0812">Transmembrane</keyword>
<evidence type="ECO:0000256" key="3">
    <source>
        <dbReference type="ARBA" id="ARBA00022679"/>
    </source>
</evidence>
<feature type="transmembrane region" description="Helical" evidence="8">
    <location>
        <begin position="38"/>
        <end position="55"/>
    </location>
</feature>
<comment type="similarity">
    <text evidence="7">Belongs to the MptA/B family.</text>
</comment>
<dbReference type="GO" id="GO:0016757">
    <property type="term" value="F:glycosyltransferase activity"/>
    <property type="evidence" value="ECO:0007669"/>
    <property type="project" value="UniProtKB-KW"/>
</dbReference>
<evidence type="ECO:0000256" key="1">
    <source>
        <dbReference type="ARBA" id="ARBA00004141"/>
    </source>
</evidence>
<feature type="transmembrane region" description="Helical" evidence="8">
    <location>
        <begin position="198"/>
        <end position="219"/>
    </location>
</feature>
<keyword evidence="6 8" id="KW-0472">Membrane</keyword>
<reference evidence="9 10" key="1">
    <citation type="submission" date="2024-04" db="EMBL/GenBank/DDBJ databases">
        <title>Isolation of an actinomycete strain from pig manure.</title>
        <authorList>
            <person name="Gong T."/>
            <person name="Yu Z."/>
            <person name="An M."/>
            <person name="Wei C."/>
            <person name="Yang W."/>
            <person name="Liu L."/>
        </authorList>
    </citation>
    <scope>NUCLEOTIDE SEQUENCE [LARGE SCALE GENOMIC DNA]</scope>
    <source>
        <strain evidence="9 10">ZF39</strain>
    </source>
</reference>
<evidence type="ECO:0000313" key="9">
    <source>
        <dbReference type="EMBL" id="XAN08890.1"/>
    </source>
</evidence>
<feature type="transmembrane region" description="Helical" evidence="8">
    <location>
        <begin position="450"/>
        <end position="470"/>
    </location>
</feature>
<protein>
    <submittedName>
        <fullName evidence="9">Polyprenol phosphomannose-dependent alpha 1,6 mannosyltransferase MptB</fullName>
    </submittedName>
</protein>